<reference evidence="11" key="1">
    <citation type="journal article" date="2020" name="Stud. Mycol.">
        <title>101 Dothideomycetes genomes: a test case for predicting lifestyles and emergence of pathogens.</title>
        <authorList>
            <person name="Haridas S."/>
            <person name="Albert R."/>
            <person name="Binder M."/>
            <person name="Bloem J."/>
            <person name="Labutti K."/>
            <person name="Salamov A."/>
            <person name="Andreopoulos B."/>
            <person name="Baker S."/>
            <person name="Barry K."/>
            <person name="Bills G."/>
            <person name="Bluhm B."/>
            <person name="Cannon C."/>
            <person name="Castanera R."/>
            <person name="Culley D."/>
            <person name="Daum C."/>
            <person name="Ezra D."/>
            <person name="Gonzalez J."/>
            <person name="Henrissat B."/>
            <person name="Kuo A."/>
            <person name="Liang C."/>
            <person name="Lipzen A."/>
            <person name="Lutzoni F."/>
            <person name="Magnuson J."/>
            <person name="Mondo S."/>
            <person name="Nolan M."/>
            <person name="Ohm R."/>
            <person name="Pangilinan J."/>
            <person name="Park H.-J."/>
            <person name="Ramirez L."/>
            <person name="Alfaro M."/>
            <person name="Sun H."/>
            <person name="Tritt A."/>
            <person name="Yoshinaga Y."/>
            <person name="Zwiers L.-H."/>
            <person name="Turgeon B."/>
            <person name="Goodwin S."/>
            <person name="Spatafora J."/>
            <person name="Crous P."/>
            <person name="Grigoriev I."/>
        </authorList>
    </citation>
    <scope>NUCLEOTIDE SEQUENCE</scope>
    <source>
        <strain evidence="11">CBS 115976</strain>
    </source>
</reference>
<dbReference type="InterPro" id="IPR037019">
    <property type="entry name" value="Glyco_hydro_7_sf"/>
</dbReference>
<keyword evidence="4 9" id="KW-0378">Hydrolase</keyword>
<comment type="catalytic activity">
    <reaction evidence="1">
        <text>Hydrolysis of (1-&gt;4)-beta-D-glucosidic linkages in cellulose and cellotetraose, releasing cellobiose from the non-reducing ends of the chains.</text>
        <dbReference type="EC" id="3.2.1.91"/>
    </reaction>
</comment>
<dbReference type="PRINTS" id="PR00734">
    <property type="entry name" value="GLHYDRLASE7"/>
</dbReference>
<feature type="signal peptide" evidence="10">
    <location>
        <begin position="1"/>
        <end position="17"/>
    </location>
</feature>
<evidence type="ECO:0000256" key="1">
    <source>
        <dbReference type="ARBA" id="ARBA00001641"/>
    </source>
</evidence>
<sequence>MHRAGLLVLSAIAAVNAQGVGKNTAEKHPSLNWKTCTKGGGCQSKKGEVTVDANWRWTHTEGTTKNCYDGNKWTSEVSDGKTAGTKCVVEGADYSGTYGIKAGGDSLSLKFLTKHQYGTNVGSRTYLMASENKYQQFNLLNKEFTFDVEFPTVGCGLNAALYFVSMDADGGQAKYSSNKAGAKYGTGYCDAQCPRDLKFINGIGNIEGWQPSKNDANAGVGPMGSCCAEMDIWEANAISAAVTPHSCTKTEQTMCKGDSCGGTYSSERYAGVCDADGCDFNSYRMGDPDFYGKGKTVDTNKKFTVVTQFIGNPLTEIKRFYVQNGKVIPNSESKLEGVKGNSITPEFCDAQKKLFGDNYGFKEKGGFKSMSDAMAKGMTLVMSIWDDHYSDMDWLDASMPKDKTGPGVKRGDCPAGEGAPATVEAKQGSATVTFSNIKFGDLNSTFGTGA</sequence>
<dbReference type="AlphaFoldDB" id="A0A6A6UHB2"/>
<keyword evidence="3 10" id="KW-0732">Signal</keyword>
<dbReference type="GO" id="GO:0016162">
    <property type="term" value="F:cellulose 1,4-beta-cellobiosidase activity"/>
    <property type="evidence" value="ECO:0007669"/>
    <property type="project" value="UniProtKB-EC"/>
</dbReference>
<evidence type="ECO:0000256" key="3">
    <source>
        <dbReference type="ARBA" id="ARBA00022729"/>
    </source>
</evidence>
<accession>A0A6A6UHB2</accession>
<keyword evidence="5 9" id="KW-0136">Cellulose degradation</keyword>
<dbReference type="Pfam" id="PF00840">
    <property type="entry name" value="Glyco_hydro_7"/>
    <property type="match status" value="1"/>
</dbReference>
<dbReference type="PANTHER" id="PTHR33753">
    <property type="entry name" value="1,4-BETA-D-GLUCAN CELLOBIOHYDROLASE B"/>
    <property type="match status" value="1"/>
</dbReference>
<evidence type="ECO:0000256" key="6">
    <source>
        <dbReference type="ARBA" id="ARBA00023277"/>
    </source>
</evidence>
<keyword evidence="8 9" id="KW-0624">Polysaccharide degradation</keyword>
<evidence type="ECO:0000256" key="7">
    <source>
        <dbReference type="ARBA" id="ARBA00023295"/>
    </source>
</evidence>
<keyword evidence="6" id="KW-0119">Carbohydrate metabolism</keyword>
<evidence type="ECO:0000256" key="5">
    <source>
        <dbReference type="ARBA" id="ARBA00023001"/>
    </source>
</evidence>
<organism evidence="11 12">
    <name type="scientific">Microthyrium microscopicum</name>
    <dbReference type="NCBI Taxonomy" id="703497"/>
    <lineage>
        <taxon>Eukaryota</taxon>
        <taxon>Fungi</taxon>
        <taxon>Dikarya</taxon>
        <taxon>Ascomycota</taxon>
        <taxon>Pezizomycotina</taxon>
        <taxon>Dothideomycetes</taxon>
        <taxon>Dothideomycetes incertae sedis</taxon>
        <taxon>Microthyriales</taxon>
        <taxon>Microthyriaceae</taxon>
        <taxon>Microthyrium</taxon>
    </lineage>
</organism>
<dbReference type="CDD" id="cd07999">
    <property type="entry name" value="GH7_CBH_EG"/>
    <property type="match status" value="1"/>
</dbReference>
<feature type="chain" id="PRO_5025554579" description="Glucanase" evidence="10">
    <location>
        <begin position="18"/>
        <end position="450"/>
    </location>
</feature>
<dbReference type="GO" id="GO:0030245">
    <property type="term" value="P:cellulose catabolic process"/>
    <property type="evidence" value="ECO:0007669"/>
    <property type="project" value="UniProtKB-KW"/>
</dbReference>
<name>A0A6A6UHB2_9PEZI</name>
<dbReference type="OrthoDB" id="412382at2759"/>
<proteinExistence type="inferred from homology"/>
<dbReference type="Gene3D" id="2.70.100.10">
    <property type="entry name" value="Glycoside hydrolase, family 7, domain"/>
    <property type="match status" value="1"/>
</dbReference>
<evidence type="ECO:0000256" key="10">
    <source>
        <dbReference type="SAM" id="SignalP"/>
    </source>
</evidence>
<dbReference type="InterPro" id="IPR001722">
    <property type="entry name" value="Glyco_hydro_7"/>
</dbReference>
<dbReference type="SUPFAM" id="SSF49899">
    <property type="entry name" value="Concanavalin A-like lectins/glucanases"/>
    <property type="match status" value="1"/>
</dbReference>
<evidence type="ECO:0000256" key="8">
    <source>
        <dbReference type="ARBA" id="ARBA00023326"/>
    </source>
</evidence>
<protein>
    <recommendedName>
        <fullName evidence="9">Glucanase</fullName>
        <ecNumber evidence="9">3.2.1.-</ecNumber>
    </recommendedName>
</protein>
<dbReference type="EMBL" id="MU004232">
    <property type="protein sequence ID" value="KAF2671572.1"/>
    <property type="molecule type" value="Genomic_DNA"/>
</dbReference>
<keyword evidence="7 9" id="KW-0326">Glycosidase</keyword>
<evidence type="ECO:0000256" key="9">
    <source>
        <dbReference type="RuleBase" id="RU361164"/>
    </source>
</evidence>
<evidence type="ECO:0000313" key="12">
    <source>
        <dbReference type="Proteomes" id="UP000799302"/>
    </source>
</evidence>
<gene>
    <name evidence="11" type="ORF">BT63DRAFT_369789</name>
</gene>
<dbReference type="PANTHER" id="PTHR33753:SF2">
    <property type="entry name" value="GLYCOSIDE HYDROLASE FAMILY 7 PROTEIN"/>
    <property type="match status" value="1"/>
</dbReference>
<evidence type="ECO:0000313" key="11">
    <source>
        <dbReference type="EMBL" id="KAF2671572.1"/>
    </source>
</evidence>
<evidence type="ECO:0000256" key="2">
    <source>
        <dbReference type="ARBA" id="ARBA00006044"/>
    </source>
</evidence>
<dbReference type="InterPro" id="IPR013320">
    <property type="entry name" value="ConA-like_dom_sf"/>
</dbReference>
<dbReference type="EC" id="3.2.1.-" evidence="9"/>
<comment type="similarity">
    <text evidence="2 9">Belongs to the glycosyl hydrolase 7 (cellulase C) family.</text>
</comment>
<evidence type="ECO:0000256" key="4">
    <source>
        <dbReference type="ARBA" id="ARBA00022801"/>
    </source>
</evidence>
<keyword evidence="12" id="KW-1185">Reference proteome</keyword>
<dbReference type="Proteomes" id="UP000799302">
    <property type="component" value="Unassembled WGS sequence"/>
</dbReference>
<dbReference type="FunFam" id="2.70.100.10:FF:000001">
    <property type="entry name" value="Glucanase"/>
    <property type="match status" value="1"/>
</dbReference>